<evidence type="ECO:0000259" key="3">
    <source>
        <dbReference type="SMART" id="SM01329"/>
    </source>
</evidence>
<evidence type="ECO:0000256" key="1">
    <source>
        <dbReference type="ARBA" id="ARBA00007769"/>
    </source>
</evidence>
<dbReference type="PROSITE" id="PS00470">
    <property type="entry name" value="IDH_IMDH"/>
    <property type="match status" value="1"/>
</dbReference>
<dbReference type="SUPFAM" id="SSF53659">
    <property type="entry name" value="Isocitrate/Isopropylmalate dehydrogenase-like"/>
    <property type="match status" value="1"/>
</dbReference>
<dbReference type="Proteomes" id="UP000018849">
    <property type="component" value="Unassembled WGS sequence"/>
</dbReference>
<comment type="caution">
    <text evidence="4">The sequence shown here is derived from an EMBL/GenBank/DDBJ whole genome shotgun (WGS) entry which is preliminary data.</text>
</comment>
<accession>A0A656JV23</accession>
<dbReference type="SMART" id="SM01329">
    <property type="entry name" value="Iso_dh"/>
    <property type="match status" value="1"/>
</dbReference>
<dbReference type="InterPro" id="IPR019818">
    <property type="entry name" value="IsoCit/isopropylmalate_DH_CS"/>
</dbReference>
<protein>
    <submittedName>
        <fullName evidence="4">3-isopropylmalate dehydrogenase</fullName>
    </submittedName>
</protein>
<comment type="similarity">
    <text evidence="1">Belongs to the isocitrate and isopropylmalate dehydrogenases family.</text>
</comment>
<gene>
    <name evidence="4" type="ORF">A245_22389</name>
</gene>
<dbReference type="EMBL" id="AOKF01001919">
    <property type="protein sequence ID" value="EPN56358.1"/>
    <property type="molecule type" value="Genomic_DNA"/>
</dbReference>
<dbReference type="GO" id="GO:0051287">
    <property type="term" value="F:NAD binding"/>
    <property type="evidence" value="ECO:0007669"/>
    <property type="project" value="InterPro"/>
</dbReference>
<proteinExistence type="inferred from homology"/>
<keyword evidence="2" id="KW-0560">Oxidoreductase</keyword>
<dbReference type="Pfam" id="PF00180">
    <property type="entry name" value="Iso_dh"/>
    <property type="match status" value="1"/>
</dbReference>
<evidence type="ECO:0000313" key="5">
    <source>
        <dbReference type="Proteomes" id="UP000018849"/>
    </source>
</evidence>
<dbReference type="GO" id="GO:0004449">
    <property type="term" value="F:isocitrate dehydrogenase (NAD+) activity"/>
    <property type="evidence" value="ECO:0007669"/>
    <property type="project" value="TreeGrafter"/>
</dbReference>
<dbReference type="PANTHER" id="PTHR11835">
    <property type="entry name" value="DECARBOXYLATING DEHYDROGENASES-ISOCITRATE, ISOPROPYLMALATE, TARTRATE"/>
    <property type="match status" value="1"/>
</dbReference>
<dbReference type="AlphaFoldDB" id="A0A656JV23"/>
<sequence>MPLQGHSRRYVSPVIQLRQNLDLYANVRPVTDMTGDNRFRFVVIRENTEGLYAGLDFGRIPDALVPLLEAREALGAAWQRTGQENATVTLRLQTRRGLTRIFEYAFDYARNNNFSRVTFVDKPMVLRHSSAFARLIFEEIAQRYPDITGAIENVDAVALWMVQRPERFGVIVAENMFGDILSDLGAGVMGGLGFAPSGNFGNSGAYFEPVHGSAPAHAGLNKANPSAMFLAIAMMLEHLGFPAQSDCITRAVSLVSRSAVRTYDMGGSHTTRQVGEAIVRQCVELQGLSVDGLERSRSAQGERHVSAL</sequence>
<dbReference type="GO" id="GO:0006102">
    <property type="term" value="P:isocitrate metabolic process"/>
    <property type="evidence" value="ECO:0007669"/>
    <property type="project" value="TreeGrafter"/>
</dbReference>
<evidence type="ECO:0000256" key="2">
    <source>
        <dbReference type="ARBA" id="ARBA00023002"/>
    </source>
</evidence>
<dbReference type="GO" id="GO:0006099">
    <property type="term" value="P:tricarboxylic acid cycle"/>
    <property type="evidence" value="ECO:0007669"/>
    <property type="project" value="TreeGrafter"/>
</dbReference>
<feature type="domain" description="Isopropylmalate dehydrogenase-like" evidence="3">
    <location>
        <begin position="3"/>
        <end position="278"/>
    </location>
</feature>
<evidence type="ECO:0000313" key="4">
    <source>
        <dbReference type="EMBL" id="EPN56358.1"/>
    </source>
</evidence>
<reference evidence="4 5" key="1">
    <citation type="journal article" date="2013" name="PLoS Pathog.">
        <title>Genomic analysis of the Kiwifruit pathogen Pseudomonas syringae pv. actinidiae provides insight into the origins of an emergent plant disease.</title>
        <authorList>
            <person name="McCann H.C."/>
            <person name="Rikkerink E.H."/>
            <person name="Bertels F."/>
            <person name="Fiers M."/>
            <person name="Lu A."/>
            <person name="Rees-George J."/>
            <person name="Andersen M.T."/>
            <person name="Gleave A.P."/>
            <person name="Haubold B."/>
            <person name="Wohlers M.W."/>
            <person name="Guttman D.S."/>
            <person name="Wang P.W."/>
            <person name="Straub C."/>
            <person name="Vanneste J.L."/>
            <person name="Rainey P.B."/>
            <person name="Templeton M.D."/>
        </authorList>
    </citation>
    <scope>NUCLEOTIDE SEQUENCE [LARGE SCALE GENOMIC DNA]</scope>
    <source>
        <strain evidence="4 5">ICMP 19096</strain>
    </source>
</reference>
<dbReference type="GO" id="GO:0000287">
    <property type="term" value="F:magnesium ion binding"/>
    <property type="evidence" value="ECO:0007669"/>
    <property type="project" value="InterPro"/>
</dbReference>
<name>A0A656JV23_PSESF</name>
<dbReference type="InterPro" id="IPR024084">
    <property type="entry name" value="IsoPropMal-DH-like_dom"/>
</dbReference>
<dbReference type="Gene3D" id="3.40.718.10">
    <property type="entry name" value="Isopropylmalate Dehydrogenase"/>
    <property type="match status" value="1"/>
</dbReference>
<dbReference type="PANTHER" id="PTHR11835:SF34">
    <property type="entry name" value="ISOCITRATE DEHYDROGENASE [NAD] SUBUNIT ALPHA, MITOCHONDRIAL"/>
    <property type="match status" value="1"/>
</dbReference>
<organism evidence="4 5">
    <name type="scientific">Pseudomonas syringae pv. actinidiae ICMP 19096</name>
    <dbReference type="NCBI Taxonomy" id="1194405"/>
    <lineage>
        <taxon>Bacteria</taxon>
        <taxon>Pseudomonadati</taxon>
        <taxon>Pseudomonadota</taxon>
        <taxon>Gammaproteobacteria</taxon>
        <taxon>Pseudomonadales</taxon>
        <taxon>Pseudomonadaceae</taxon>
        <taxon>Pseudomonas</taxon>
        <taxon>Pseudomonas syringae</taxon>
    </lineage>
</organism>